<dbReference type="InterPro" id="IPR002035">
    <property type="entry name" value="VWF_A"/>
</dbReference>
<comment type="caution">
    <text evidence="3">The sequence shown here is derived from an EMBL/GenBank/DDBJ whole genome shotgun (WGS) entry which is preliminary data.</text>
</comment>
<dbReference type="AlphaFoldDB" id="A0A8J7MB26"/>
<gene>
    <name evidence="3" type="ORF">JIN82_03190</name>
</gene>
<keyword evidence="1" id="KW-0472">Membrane</keyword>
<feature type="transmembrane region" description="Helical" evidence="1">
    <location>
        <begin position="23"/>
        <end position="46"/>
    </location>
</feature>
<dbReference type="InterPro" id="IPR036465">
    <property type="entry name" value="vWFA_dom_sf"/>
</dbReference>
<evidence type="ECO:0000313" key="4">
    <source>
        <dbReference type="Proteomes" id="UP000624703"/>
    </source>
</evidence>
<sequence>MAIHASLSPEALSALHKQQRNSAISSGIIALLTIVLAAVILTLLFVQVVEKDNTQIVSYTGSPEAQEETMKKRQINRQIERTPSSPSSSQARVIAANTVSNIAVPVPEKVNVELSEDYGDGDDFGSGWGSGDSFGGGGGPTFFGQKVSGGNIVYIIDYSGSMKGRREQLMRDELCRSISELAPGTNYQLIFFAGPTWIAGDEVIGNCGTGDRTAEVKSKGGKTYKYTNSGGWHGWNFDGKKVTADWLTVKDSNIKNSINLVRDQKLINGTVWKLPLEVAIDMKPKPDTIIFMTDGIAGKDSMEVAEEYAKQARRKKITINAIALMEPKAYEAMKVLAEETGGTFALINSDGKKEDVKK</sequence>
<evidence type="ECO:0000256" key="1">
    <source>
        <dbReference type="SAM" id="Phobius"/>
    </source>
</evidence>
<keyword evidence="1" id="KW-0812">Transmembrane</keyword>
<accession>A0A8J7MB26</accession>
<evidence type="ECO:0000313" key="3">
    <source>
        <dbReference type="EMBL" id="MBK1790157.1"/>
    </source>
</evidence>
<keyword evidence="4" id="KW-1185">Reference proteome</keyword>
<reference evidence="3" key="1">
    <citation type="submission" date="2021-01" db="EMBL/GenBank/DDBJ databases">
        <title>Modified the classification status of verrucomicrobia.</title>
        <authorList>
            <person name="Feng X."/>
        </authorList>
    </citation>
    <scope>NUCLEOTIDE SEQUENCE</scope>
    <source>
        <strain evidence="3">_KCTC 22039</strain>
    </source>
</reference>
<protein>
    <submittedName>
        <fullName evidence="3">VWA domain-containing protein</fullName>
    </submittedName>
</protein>
<dbReference type="CDD" id="cd00198">
    <property type="entry name" value="vWFA"/>
    <property type="match status" value="1"/>
</dbReference>
<dbReference type="EMBL" id="JAENIM010000016">
    <property type="protein sequence ID" value="MBK1790157.1"/>
    <property type="molecule type" value="Genomic_DNA"/>
</dbReference>
<keyword evidence="1" id="KW-1133">Transmembrane helix</keyword>
<evidence type="ECO:0000259" key="2">
    <source>
        <dbReference type="PROSITE" id="PS50234"/>
    </source>
</evidence>
<dbReference type="Proteomes" id="UP000624703">
    <property type="component" value="Unassembled WGS sequence"/>
</dbReference>
<dbReference type="SUPFAM" id="SSF53300">
    <property type="entry name" value="vWA-like"/>
    <property type="match status" value="1"/>
</dbReference>
<dbReference type="Gene3D" id="3.40.50.410">
    <property type="entry name" value="von Willebrand factor, type A domain"/>
    <property type="match status" value="1"/>
</dbReference>
<name>A0A8J7MB26_9BACT</name>
<dbReference type="PROSITE" id="PS50234">
    <property type="entry name" value="VWFA"/>
    <property type="match status" value="1"/>
</dbReference>
<dbReference type="RefSeq" id="WP_200310196.1">
    <property type="nucleotide sequence ID" value="NZ_JAENIM010000016.1"/>
</dbReference>
<organism evidence="3 4">
    <name type="scientific">Persicirhabdus sediminis</name>
    <dbReference type="NCBI Taxonomy" id="454144"/>
    <lineage>
        <taxon>Bacteria</taxon>
        <taxon>Pseudomonadati</taxon>
        <taxon>Verrucomicrobiota</taxon>
        <taxon>Verrucomicrobiia</taxon>
        <taxon>Verrucomicrobiales</taxon>
        <taxon>Verrucomicrobiaceae</taxon>
        <taxon>Persicirhabdus</taxon>
    </lineage>
</organism>
<feature type="domain" description="VWFA" evidence="2">
    <location>
        <begin position="151"/>
        <end position="358"/>
    </location>
</feature>
<proteinExistence type="predicted"/>